<dbReference type="PRINTS" id="PR00080">
    <property type="entry name" value="SDRFAMILY"/>
</dbReference>
<protein>
    <submittedName>
        <fullName evidence="3">Glucose 1-dehydrogenase</fullName>
    </submittedName>
</protein>
<dbReference type="Proteomes" id="UP001500552">
    <property type="component" value="Unassembled WGS sequence"/>
</dbReference>
<organism evidence="3 4">
    <name type="scientific">Pontibacter saemangeumensis</name>
    <dbReference type="NCBI Taxonomy" id="1084525"/>
    <lineage>
        <taxon>Bacteria</taxon>
        <taxon>Pseudomonadati</taxon>
        <taxon>Bacteroidota</taxon>
        <taxon>Cytophagia</taxon>
        <taxon>Cytophagales</taxon>
        <taxon>Hymenobacteraceae</taxon>
        <taxon>Pontibacter</taxon>
    </lineage>
</organism>
<dbReference type="PANTHER" id="PTHR42760">
    <property type="entry name" value="SHORT-CHAIN DEHYDROGENASES/REDUCTASES FAMILY MEMBER"/>
    <property type="match status" value="1"/>
</dbReference>
<evidence type="ECO:0000313" key="3">
    <source>
        <dbReference type="EMBL" id="GAA4443904.1"/>
    </source>
</evidence>
<keyword evidence="4" id="KW-1185">Reference proteome</keyword>
<gene>
    <name evidence="3" type="ORF">GCM10023188_45130</name>
</gene>
<comment type="caution">
    <text evidence="3">The sequence shown here is derived from an EMBL/GenBank/DDBJ whole genome shotgun (WGS) entry which is preliminary data.</text>
</comment>
<dbReference type="SUPFAM" id="SSF51735">
    <property type="entry name" value="NAD(P)-binding Rossmann-fold domains"/>
    <property type="match status" value="1"/>
</dbReference>
<evidence type="ECO:0000256" key="1">
    <source>
        <dbReference type="ARBA" id="ARBA00006484"/>
    </source>
</evidence>
<dbReference type="CDD" id="cd05233">
    <property type="entry name" value="SDR_c"/>
    <property type="match status" value="1"/>
</dbReference>
<dbReference type="InterPro" id="IPR020904">
    <property type="entry name" value="Sc_DH/Rdtase_CS"/>
</dbReference>
<dbReference type="Pfam" id="PF13561">
    <property type="entry name" value="adh_short_C2"/>
    <property type="match status" value="1"/>
</dbReference>
<proteinExistence type="inferred from homology"/>
<evidence type="ECO:0000256" key="2">
    <source>
        <dbReference type="ARBA" id="ARBA00023002"/>
    </source>
</evidence>
<dbReference type="PROSITE" id="PS00061">
    <property type="entry name" value="ADH_SHORT"/>
    <property type="match status" value="1"/>
</dbReference>
<reference evidence="4" key="1">
    <citation type="journal article" date="2019" name="Int. J. Syst. Evol. Microbiol.">
        <title>The Global Catalogue of Microorganisms (GCM) 10K type strain sequencing project: providing services to taxonomists for standard genome sequencing and annotation.</title>
        <authorList>
            <consortium name="The Broad Institute Genomics Platform"/>
            <consortium name="The Broad Institute Genome Sequencing Center for Infectious Disease"/>
            <person name="Wu L."/>
            <person name="Ma J."/>
        </authorList>
    </citation>
    <scope>NUCLEOTIDE SEQUENCE [LARGE SCALE GENOMIC DNA]</scope>
    <source>
        <strain evidence="4">JCM 17926</strain>
    </source>
</reference>
<dbReference type="NCBIfam" id="NF005559">
    <property type="entry name" value="PRK07231.1"/>
    <property type="match status" value="1"/>
</dbReference>
<dbReference type="InterPro" id="IPR036291">
    <property type="entry name" value="NAD(P)-bd_dom_sf"/>
</dbReference>
<dbReference type="InterPro" id="IPR002347">
    <property type="entry name" value="SDR_fam"/>
</dbReference>
<dbReference type="Gene3D" id="3.40.50.720">
    <property type="entry name" value="NAD(P)-binding Rossmann-like Domain"/>
    <property type="match status" value="1"/>
</dbReference>
<comment type="similarity">
    <text evidence="1">Belongs to the short-chain dehydrogenases/reductases (SDR) family.</text>
</comment>
<sequence>MNENNFSDQKIAIVTGGGSGLGYAIVEKFVEQNIHTIIIGRDQQKLDTAKEAFGDLCSCISFDLSNLKGIPALVERIAEHYGKIDILVNNAGINMKKPFIEVSDEDFQRIILTNVTAVFALSREVAKVMLAQNAGSIVNISSMASQYGIPKVIAYTASKSAIEGMTRAMAVDLSPEGIRVNCVAPGFIATDMSAKALNNDPERKNKVLSRTPMGKLGTPADIAEAVYFFSTDASKYVTGTVLPVDGGNSIGF</sequence>
<dbReference type="PRINTS" id="PR00081">
    <property type="entry name" value="GDHRDH"/>
</dbReference>
<name>A0ABP8M6I5_9BACT</name>
<evidence type="ECO:0000313" key="4">
    <source>
        <dbReference type="Proteomes" id="UP001500552"/>
    </source>
</evidence>
<keyword evidence="2" id="KW-0560">Oxidoreductase</keyword>
<dbReference type="EMBL" id="BAABHC010000039">
    <property type="protein sequence ID" value="GAA4443904.1"/>
    <property type="molecule type" value="Genomic_DNA"/>
</dbReference>
<dbReference type="RefSeq" id="WP_345162706.1">
    <property type="nucleotide sequence ID" value="NZ_BAABHC010000039.1"/>
</dbReference>
<accession>A0ABP8M6I5</accession>
<dbReference type="PANTHER" id="PTHR42760:SF115">
    <property type="entry name" value="3-OXOACYL-[ACYL-CARRIER-PROTEIN] REDUCTASE FABG"/>
    <property type="match status" value="1"/>
</dbReference>